<dbReference type="Proteomes" id="UP001465755">
    <property type="component" value="Unassembled WGS sequence"/>
</dbReference>
<dbReference type="EMBL" id="JALJOQ010000228">
    <property type="protein sequence ID" value="KAK9788311.1"/>
    <property type="molecule type" value="Genomic_DNA"/>
</dbReference>
<evidence type="ECO:0000313" key="2">
    <source>
        <dbReference type="EMBL" id="KAK9788311.1"/>
    </source>
</evidence>
<keyword evidence="3" id="KW-1185">Reference proteome</keyword>
<evidence type="ECO:0000313" key="3">
    <source>
        <dbReference type="Proteomes" id="UP001465755"/>
    </source>
</evidence>
<dbReference type="AlphaFoldDB" id="A0AAW1NNV2"/>
<protein>
    <submittedName>
        <fullName evidence="2">Uncharacterized protein</fullName>
    </submittedName>
</protein>
<sequence>MSSFLSHPPQLNPSLSWSYSPTAPNPPPYHIPPLYPLPYPSHFPTFPPFDPSPPVSSPTTFPILHVFLLPPSDLPPFPYRPSRPALHSPTLLRPPFPHALPLSRLLLFPTPSHFTPLLLHPFRSLTCFPPPRPVLLPMRLPQPPFNPDSPSYPSSLLHSPLLSIRTPSTPPVPSCPFLRLPAPSPQPPVPRPSPHSPRPLFHLSPASPLAPPTFSFPCPLLLPLT</sequence>
<proteinExistence type="predicted"/>
<accession>A0AAW1NNV2</accession>
<organism evidence="2 3">
    <name type="scientific">Symbiochloris irregularis</name>
    <dbReference type="NCBI Taxonomy" id="706552"/>
    <lineage>
        <taxon>Eukaryota</taxon>
        <taxon>Viridiplantae</taxon>
        <taxon>Chlorophyta</taxon>
        <taxon>core chlorophytes</taxon>
        <taxon>Trebouxiophyceae</taxon>
        <taxon>Trebouxiales</taxon>
        <taxon>Trebouxiaceae</taxon>
        <taxon>Symbiochloris</taxon>
    </lineage>
</organism>
<feature type="compositionally biased region" description="Pro residues" evidence="1">
    <location>
        <begin position="182"/>
        <end position="197"/>
    </location>
</feature>
<name>A0AAW1NNV2_9CHLO</name>
<comment type="caution">
    <text evidence="2">The sequence shown here is derived from an EMBL/GenBank/DDBJ whole genome shotgun (WGS) entry which is preliminary data.</text>
</comment>
<feature type="region of interest" description="Disordered" evidence="1">
    <location>
        <begin position="175"/>
        <end position="213"/>
    </location>
</feature>
<gene>
    <name evidence="2" type="ORF">WJX73_000472</name>
</gene>
<dbReference type="PRINTS" id="PR01217">
    <property type="entry name" value="PRICHEXTENSN"/>
</dbReference>
<evidence type="ECO:0000256" key="1">
    <source>
        <dbReference type="SAM" id="MobiDB-lite"/>
    </source>
</evidence>
<reference evidence="2 3" key="1">
    <citation type="journal article" date="2024" name="Nat. Commun.">
        <title>Phylogenomics reveals the evolutionary origins of lichenization in chlorophyte algae.</title>
        <authorList>
            <person name="Puginier C."/>
            <person name="Libourel C."/>
            <person name="Otte J."/>
            <person name="Skaloud P."/>
            <person name="Haon M."/>
            <person name="Grisel S."/>
            <person name="Petersen M."/>
            <person name="Berrin J.G."/>
            <person name="Delaux P.M."/>
            <person name="Dal Grande F."/>
            <person name="Keller J."/>
        </authorList>
    </citation>
    <scope>NUCLEOTIDE SEQUENCE [LARGE SCALE GENOMIC DNA]</scope>
    <source>
        <strain evidence="2 3">SAG 2036</strain>
    </source>
</reference>